<name>A0ABS0EMB9_9FLAO</name>
<proteinExistence type="predicted"/>
<organism evidence="1 2">
    <name type="scientific">Winogradskyella marina</name>
    <dbReference type="NCBI Taxonomy" id="2785530"/>
    <lineage>
        <taxon>Bacteria</taxon>
        <taxon>Pseudomonadati</taxon>
        <taxon>Bacteroidota</taxon>
        <taxon>Flavobacteriia</taxon>
        <taxon>Flavobacteriales</taxon>
        <taxon>Flavobacteriaceae</taxon>
        <taxon>Winogradskyella</taxon>
    </lineage>
</organism>
<accession>A0ABS0EMB9</accession>
<evidence type="ECO:0008006" key="3">
    <source>
        <dbReference type="Google" id="ProtNLM"/>
    </source>
</evidence>
<dbReference type="Proteomes" id="UP000611215">
    <property type="component" value="Unassembled WGS sequence"/>
</dbReference>
<protein>
    <recommendedName>
        <fullName evidence="3">Lipocalin-like domain-containing protein</fullName>
    </recommendedName>
</protein>
<sequence length="178" mass="20000">MKNLRIFQLSILLLIFGCSSDDDSNNNTQNIAEDIIGIWELTDYSSNSTTTETGRIVIESLSSSDYIIEFTNNPNDIIISGTLVVDVAETNNGNTSNFTYNVNGDFDEGFHTDEWRIENDNLITRSFEVDPNEEGAFDLITEIVELTSNSLILRIDNAQYSSENSTRTGIRTLTYTKQ</sequence>
<comment type="caution">
    <text evidence="1">The sequence shown here is derived from an EMBL/GenBank/DDBJ whole genome shotgun (WGS) entry which is preliminary data.</text>
</comment>
<keyword evidence="2" id="KW-1185">Reference proteome</keyword>
<evidence type="ECO:0000313" key="1">
    <source>
        <dbReference type="EMBL" id="MBF8151597.1"/>
    </source>
</evidence>
<dbReference type="RefSeq" id="WP_195872846.1">
    <property type="nucleotide sequence ID" value="NZ_JADOET010000030.1"/>
</dbReference>
<evidence type="ECO:0000313" key="2">
    <source>
        <dbReference type="Proteomes" id="UP000611215"/>
    </source>
</evidence>
<dbReference type="EMBL" id="JADOET010000030">
    <property type="protein sequence ID" value="MBF8151597.1"/>
    <property type="molecule type" value="Genomic_DNA"/>
</dbReference>
<gene>
    <name evidence="1" type="ORF">ITJ86_16975</name>
</gene>
<reference evidence="1 2" key="1">
    <citation type="submission" date="2020-11" db="EMBL/GenBank/DDBJ databases">
        <title>Winogradskyella marina sp. nov., isolated from marine sediment.</title>
        <authorList>
            <person name="Bo J."/>
            <person name="Wang S."/>
            <person name="Song X."/>
            <person name="Du Z."/>
        </authorList>
    </citation>
    <scope>NUCLEOTIDE SEQUENCE [LARGE SCALE GENOMIC DNA]</scope>
    <source>
        <strain evidence="1 2">F6397</strain>
    </source>
</reference>
<dbReference type="PROSITE" id="PS51257">
    <property type="entry name" value="PROKAR_LIPOPROTEIN"/>
    <property type="match status" value="1"/>
</dbReference>